<comment type="caution">
    <text evidence="3">The sequence shown here is derived from an EMBL/GenBank/DDBJ whole genome shotgun (WGS) entry which is preliminary data.</text>
</comment>
<organism evidence="3 4">
    <name type="scientific">Dermatophagoides farinae</name>
    <name type="common">American house dust mite</name>
    <dbReference type="NCBI Taxonomy" id="6954"/>
    <lineage>
        <taxon>Eukaryota</taxon>
        <taxon>Metazoa</taxon>
        <taxon>Ecdysozoa</taxon>
        <taxon>Arthropoda</taxon>
        <taxon>Chelicerata</taxon>
        <taxon>Arachnida</taxon>
        <taxon>Acari</taxon>
        <taxon>Acariformes</taxon>
        <taxon>Sarcoptiformes</taxon>
        <taxon>Astigmata</taxon>
        <taxon>Psoroptidia</taxon>
        <taxon>Analgoidea</taxon>
        <taxon>Pyroglyphidae</taxon>
        <taxon>Dermatophagoidinae</taxon>
        <taxon>Dermatophagoides</taxon>
    </lineage>
</organism>
<dbReference type="Proteomes" id="UP000790347">
    <property type="component" value="Unassembled WGS sequence"/>
</dbReference>
<feature type="chain" id="PRO_5038276932" evidence="1">
    <location>
        <begin position="28"/>
        <end position="97"/>
    </location>
</feature>
<reference evidence="2" key="3">
    <citation type="journal article" date="2021" name="World Allergy Organ. J.">
        <title>Chromosome-level assembly of Dermatophagoides farinae genome and transcriptome reveals two novel allergens Der f 37 and Der f 39.</title>
        <authorList>
            <person name="Chen J."/>
            <person name="Cai Z."/>
            <person name="Fan D."/>
            <person name="Hu J."/>
            <person name="Hou Y."/>
            <person name="He Y."/>
            <person name="Zhang Z."/>
            <person name="Zhao Z."/>
            <person name="Gao P."/>
            <person name="Hu W."/>
            <person name="Sun J."/>
            <person name="Li J."/>
            <person name="Ji K."/>
        </authorList>
    </citation>
    <scope>NUCLEOTIDE SEQUENCE</scope>
    <source>
        <strain evidence="2">JKM2019</strain>
    </source>
</reference>
<dbReference type="Gene3D" id="3.30.70.2800">
    <property type="match status" value="1"/>
</dbReference>
<reference evidence="2" key="2">
    <citation type="submission" date="2020-06" db="EMBL/GenBank/DDBJ databases">
        <authorList>
            <person name="Ji K."/>
            <person name="Li J."/>
        </authorList>
    </citation>
    <scope>NUCLEOTIDE SEQUENCE</scope>
    <source>
        <strain evidence="2">JKM2019</strain>
        <tissue evidence="2">Whole body</tissue>
    </source>
</reference>
<protein>
    <submittedName>
        <fullName evidence="3">Uncharacterized protein</fullName>
    </submittedName>
</protein>
<evidence type="ECO:0000313" key="2">
    <source>
        <dbReference type="EMBL" id="KAH7646797.1"/>
    </source>
</evidence>
<evidence type="ECO:0000313" key="4">
    <source>
        <dbReference type="Proteomes" id="UP000790347"/>
    </source>
</evidence>
<reference evidence="3" key="1">
    <citation type="submission" date="2013-05" db="EMBL/GenBank/DDBJ databases">
        <authorList>
            <person name="Yim A.K.Y."/>
            <person name="Chan T.F."/>
            <person name="Ji K.M."/>
            <person name="Liu X.Y."/>
            <person name="Zhou J.W."/>
            <person name="Li R.Q."/>
            <person name="Yang K.Y."/>
            <person name="Li J."/>
            <person name="Li M."/>
            <person name="Law P.T.W."/>
            <person name="Wu Y.L."/>
            <person name="Cai Z.L."/>
            <person name="Qin H."/>
            <person name="Bao Y."/>
            <person name="Leung R.K.K."/>
            <person name="Ng P.K.S."/>
            <person name="Zou J."/>
            <person name="Zhong X.J."/>
            <person name="Ran P.X."/>
            <person name="Zhong N.S."/>
            <person name="Liu Z.G."/>
            <person name="Tsui S.K.W."/>
        </authorList>
    </citation>
    <scope>NUCLEOTIDE SEQUENCE</scope>
    <source>
        <strain evidence="3">Derf</strain>
        <tissue evidence="3">Whole organism</tissue>
    </source>
</reference>
<name>A0A922I2F6_DERFA</name>
<keyword evidence="4" id="KW-1185">Reference proteome</keyword>
<dbReference type="EMBL" id="ASGP02000003">
    <property type="protein sequence ID" value="KAH9517397.1"/>
    <property type="molecule type" value="Genomic_DNA"/>
</dbReference>
<accession>A0A922I2F6</accession>
<dbReference type="EMBL" id="SDOV01000001">
    <property type="protein sequence ID" value="KAH7646797.1"/>
    <property type="molecule type" value="Genomic_DNA"/>
</dbReference>
<evidence type="ECO:0000313" key="3">
    <source>
        <dbReference type="EMBL" id="KAH9517397.1"/>
    </source>
</evidence>
<evidence type="ECO:0000256" key="1">
    <source>
        <dbReference type="SAM" id="SignalP"/>
    </source>
</evidence>
<gene>
    <name evidence="3" type="ORF">DERF_008073</name>
    <name evidence="2" type="ORF">HUG17_2335</name>
</gene>
<feature type="signal peptide" evidence="1">
    <location>
        <begin position="1"/>
        <end position="27"/>
    </location>
</feature>
<proteinExistence type="predicted"/>
<sequence length="97" mass="11016">MSQRKISTTSFLCLIIIMAMIIKPSQGYCCHRVRIYNCSGTDELQTLCPDCTEPTPWCGVTECNLIGCNCFGCREQKQYTRIDNLAITDNDDPINHF</sequence>
<dbReference type="AlphaFoldDB" id="A0A922I2F6"/>
<keyword evidence="1" id="KW-0732">Signal</keyword>
<reference evidence="3" key="4">
    <citation type="journal article" date="2022" name="Res Sq">
        <title>Comparative Genomics Reveals Insights into the Divergent Evolution of Astigmatic Mites and Household Pest Adaptations.</title>
        <authorList>
            <person name="Xiong Q."/>
            <person name="Wan A.T.-Y."/>
            <person name="Liu X.-Y."/>
            <person name="Fung C.S.-H."/>
            <person name="Xiao X."/>
            <person name="Malainual N."/>
            <person name="Hou J."/>
            <person name="Wang L."/>
            <person name="Wang M."/>
            <person name="Yang K."/>
            <person name="Cui Y."/>
            <person name="Leung E."/>
            <person name="Nong W."/>
            <person name="Shin S.-K."/>
            <person name="Au S."/>
            <person name="Jeong K.Y."/>
            <person name="Chew F.T."/>
            <person name="Hui J."/>
            <person name="Leung T.F."/>
            <person name="Tungtrongchitr A."/>
            <person name="Zhong N."/>
            <person name="Liu Z."/>
            <person name="Tsui S."/>
        </authorList>
    </citation>
    <scope>NUCLEOTIDE SEQUENCE</scope>
    <source>
        <strain evidence="3">Derf</strain>
        <tissue evidence="3">Whole organism</tissue>
    </source>
</reference>
<dbReference type="Proteomes" id="UP000828236">
    <property type="component" value="Unassembled WGS sequence"/>
</dbReference>